<reference evidence="1 2" key="1">
    <citation type="journal article" date="2020" name="Cell">
        <title>Large-Scale Comparative Analyses of Tick Genomes Elucidate Their Genetic Diversity and Vector Capacities.</title>
        <authorList>
            <consortium name="Tick Genome and Microbiome Consortium (TIGMIC)"/>
            <person name="Jia N."/>
            <person name="Wang J."/>
            <person name="Shi W."/>
            <person name="Du L."/>
            <person name="Sun Y."/>
            <person name="Zhan W."/>
            <person name="Jiang J.F."/>
            <person name="Wang Q."/>
            <person name="Zhang B."/>
            <person name="Ji P."/>
            <person name="Bell-Sakyi L."/>
            <person name="Cui X.M."/>
            <person name="Yuan T.T."/>
            <person name="Jiang B.G."/>
            <person name="Yang W.F."/>
            <person name="Lam T.T."/>
            <person name="Chang Q.C."/>
            <person name="Ding S.J."/>
            <person name="Wang X.J."/>
            <person name="Zhu J.G."/>
            <person name="Ruan X.D."/>
            <person name="Zhao L."/>
            <person name="Wei J.T."/>
            <person name="Ye R.Z."/>
            <person name="Que T.C."/>
            <person name="Du C.H."/>
            <person name="Zhou Y.H."/>
            <person name="Cheng J.X."/>
            <person name="Dai P.F."/>
            <person name="Guo W.B."/>
            <person name="Han X.H."/>
            <person name="Huang E.J."/>
            <person name="Li L.F."/>
            <person name="Wei W."/>
            <person name="Gao Y.C."/>
            <person name="Liu J.Z."/>
            <person name="Shao H.Z."/>
            <person name="Wang X."/>
            <person name="Wang C.C."/>
            <person name="Yang T.C."/>
            <person name="Huo Q.B."/>
            <person name="Li W."/>
            <person name="Chen H.Y."/>
            <person name="Chen S.E."/>
            <person name="Zhou L.G."/>
            <person name="Ni X.B."/>
            <person name="Tian J.H."/>
            <person name="Sheng Y."/>
            <person name="Liu T."/>
            <person name="Pan Y.S."/>
            <person name="Xia L.Y."/>
            <person name="Li J."/>
            <person name="Zhao F."/>
            <person name="Cao W.C."/>
        </authorList>
    </citation>
    <scope>NUCLEOTIDE SEQUENCE [LARGE SCALE GENOMIC DNA]</scope>
    <source>
        <strain evidence="1">Iper-2018</strain>
    </source>
</reference>
<accession>A0AC60PD15</accession>
<dbReference type="EMBL" id="JABSTQ010010815">
    <property type="protein sequence ID" value="KAG0417696.1"/>
    <property type="molecule type" value="Genomic_DNA"/>
</dbReference>
<gene>
    <name evidence="1" type="ORF">HPB47_005408</name>
</gene>
<name>A0AC60PD15_IXOPE</name>
<protein>
    <submittedName>
        <fullName evidence="1">Uncharacterized protein</fullName>
    </submittedName>
</protein>
<dbReference type="Proteomes" id="UP000805193">
    <property type="component" value="Unassembled WGS sequence"/>
</dbReference>
<evidence type="ECO:0000313" key="2">
    <source>
        <dbReference type="Proteomes" id="UP000805193"/>
    </source>
</evidence>
<keyword evidence="2" id="KW-1185">Reference proteome</keyword>
<evidence type="ECO:0000313" key="1">
    <source>
        <dbReference type="EMBL" id="KAG0417696.1"/>
    </source>
</evidence>
<sequence length="134" mass="14717">MVTARKADELYVAEERCGAAIPVLTTAEVHTELDANRGYNWPLRGAKFTLWEGRVRVPAFVWSPKFLKRSRVSNQLMHISDWLPTLYTAAGRQCNLPVAVSSSLINPEAPSYVAVEGDLEAASPAEAVLVAFCL</sequence>
<proteinExistence type="predicted"/>
<comment type="caution">
    <text evidence="1">The sequence shown here is derived from an EMBL/GenBank/DDBJ whole genome shotgun (WGS) entry which is preliminary data.</text>
</comment>
<organism evidence="1 2">
    <name type="scientific">Ixodes persulcatus</name>
    <name type="common">Taiga tick</name>
    <dbReference type="NCBI Taxonomy" id="34615"/>
    <lineage>
        <taxon>Eukaryota</taxon>
        <taxon>Metazoa</taxon>
        <taxon>Ecdysozoa</taxon>
        <taxon>Arthropoda</taxon>
        <taxon>Chelicerata</taxon>
        <taxon>Arachnida</taxon>
        <taxon>Acari</taxon>
        <taxon>Parasitiformes</taxon>
        <taxon>Ixodida</taxon>
        <taxon>Ixodoidea</taxon>
        <taxon>Ixodidae</taxon>
        <taxon>Ixodinae</taxon>
        <taxon>Ixodes</taxon>
    </lineage>
</organism>